<dbReference type="PANTHER" id="PTHR30408:SF12">
    <property type="entry name" value="TYPE I RESTRICTION ENZYME MJAVIII SPECIFICITY SUBUNIT"/>
    <property type="match status" value="1"/>
</dbReference>
<proteinExistence type="inferred from homology"/>
<dbReference type="GO" id="GO:0004519">
    <property type="term" value="F:endonuclease activity"/>
    <property type="evidence" value="ECO:0007669"/>
    <property type="project" value="UniProtKB-KW"/>
</dbReference>
<evidence type="ECO:0000256" key="1">
    <source>
        <dbReference type="ARBA" id="ARBA00010923"/>
    </source>
</evidence>
<evidence type="ECO:0000256" key="2">
    <source>
        <dbReference type="ARBA" id="ARBA00022747"/>
    </source>
</evidence>
<reference evidence="5 6" key="1">
    <citation type="submission" date="2023-05" db="EMBL/GenBank/DDBJ databases">
        <title>Novel species of genus Flectobacillus isolated from stream in China.</title>
        <authorList>
            <person name="Lu H."/>
        </authorList>
    </citation>
    <scope>NUCLEOTIDE SEQUENCE [LARGE SCALE GENOMIC DNA]</scope>
    <source>
        <strain evidence="5 6">LFS242W</strain>
    </source>
</reference>
<evidence type="ECO:0000259" key="4">
    <source>
        <dbReference type="Pfam" id="PF01420"/>
    </source>
</evidence>
<accession>A0ABT6Z9G8</accession>
<protein>
    <submittedName>
        <fullName evidence="5">Restriction endonuclease subunit S</fullName>
    </submittedName>
</protein>
<keyword evidence="5" id="KW-0378">Hydrolase</keyword>
<gene>
    <name evidence="5" type="ORF">QM481_24775</name>
</gene>
<keyword evidence="3" id="KW-0238">DNA-binding</keyword>
<dbReference type="Gene3D" id="3.90.220.20">
    <property type="entry name" value="DNA methylase specificity domains"/>
    <property type="match status" value="1"/>
</dbReference>
<comment type="similarity">
    <text evidence="1">Belongs to the type-I restriction system S methylase family.</text>
</comment>
<dbReference type="Proteomes" id="UP001225761">
    <property type="component" value="Unassembled WGS sequence"/>
</dbReference>
<dbReference type="Pfam" id="PF01420">
    <property type="entry name" value="Methylase_S"/>
    <property type="match status" value="1"/>
</dbReference>
<organism evidence="5 6">
    <name type="scientific">Flectobacillus rivi</name>
    <dbReference type="NCBI Taxonomy" id="2984209"/>
    <lineage>
        <taxon>Bacteria</taxon>
        <taxon>Pseudomonadati</taxon>
        <taxon>Bacteroidota</taxon>
        <taxon>Cytophagia</taxon>
        <taxon>Cytophagales</taxon>
        <taxon>Flectobacillaceae</taxon>
        <taxon>Flectobacillus</taxon>
    </lineage>
</organism>
<comment type="caution">
    <text evidence="5">The sequence shown here is derived from an EMBL/GenBank/DDBJ whole genome shotgun (WGS) entry which is preliminary data.</text>
</comment>
<dbReference type="SUPFAM" id="SSF116734">
    <property type="entry name" value="DNA methylase specificity domain"/>
    <property type="match status" value="1"/>
</dbReference>
<name>A0ABT6Z9G8_9BACT</name>
<keyword evidence="2" id="KW-0680">Restriction system</keyword>
<keyword evidence="6" id="KW-1185">Reference proteome</keyword>
<dbReference type="Gene3D" id="1.10.287.1120">
    <property type="entry name" value="Bipartite methylase S protein"/>
    <property type="match status" value="1"/>
</dbReference>
<evidence type="ECO:0000313" key="5">
    <source>
        <dbReference type="EMBL" id="MDI9877774.1"/>
    </source>
</evidence>
<dbReference type="CDD" id="cd17283">
    <property type="entry name" value="RMtype1_S_Hpy180ORF7835P_TRD2-CR2_like"/>
    <property type="match status" value="1"/>
</dbReference>
<keyword evidence="5" id="KW-0540">Nuclease</keyword>
<keyword evidence="5" id="KW-0255">Endonuclease</keyword>
<evidence type="ECO:0000313" key="6">
    <source>
        <dbReference type="Proteomes" id="UP001225761"/>
    </source>
</evidence>
<feature type="domain" description="Type I restriction modification DNA specificity" evidence="4">
    <location>
        <begin position="2"/>
        <end position="173"/>
    </location>
</feature>
<dbReference type="InterPro" id="IPR052021">
    <property type="entry name" value="Type-I_RS_S_subunit"/>
</dbReference>
<dbReference type="InterPro" id="IPR044946">
    <property type="entry name" value="Restrct_endonuc_typeI_TRD_sf"/>
</dbReference>
<dbReference type="EMBL" id="JASHIE010000033">
    <property type="protein sequence ID" value="MDI9877774.1"/>
    <property type="molecule type" value="Genomic_DNA"/>
</dbReference>
<dbReference type="RefSeq" id="WP_283383787.1">
    <property type="nucleotide sequence ID" value="NZ_JASHIE010000033.1"/>
</dbReference>
<dbReference type="InterPro" id="IPR000055">
    <property type="entry name" value="Restrct_endonuc_typeI_TRD"/>
</dbReference>
<sequence>ERKLGEIADIKRGASPRPISDSKWFDENSRIGWVRISDVTKSNKYLEKTEQYLSNEGVLKSRLVQKDNIIMSICATIGKPIYTKFNVCIHDGFVVFENLLVNKEYLYYYLDFIELNWYKYGQPGTQINLNSEIVANEHISLPCFTEQQKIAKLFSYLDTKVDIENQLLQKLEKQKKYLLQQMFI</sequence>
<evidence type="ECO:0000256" key="3">
    <source>
        <dbReference type="ARBA" id="ARBA00023125"/>
    </source>
</evidence>
<feature type="non-terminal residue" evidence="5">
    <location>
        <position position="1"/>
    </location>
</feature>
<dbReference type="PANTHER" id="PTHR30408">
    <property type="entry name" value="TYPE-1 RESTRICTION ENZYME ECOKI SPECIFICITY PROTEIN"/>
    <property type="match status" value="1"/>
</dbReference>